<dbReference type="STRING" id="1095630.A0A2J6T3Q2"/>
<feature type="region of interest" description="Disordered" evidence="1">
    <location>
        <begin position="534"/>
        <end position="561"/>
    </location>
</feature>
<dbReference type="InParanoid" id="A0A2J6T3Q2"/>
<sequence length="561" mass="64414">MWLVNSSTLQLEYFVGSNTPSYAILSHTWEDEEVTFQELAQPSAVSKKGYLKIKETCLKARRHGLRYAWIDTCCIDKSSSAELTESINSMFRWYKNAEECYAFLSDFRSGASAEDGLAACRWFTRGWTLQELIAPTRLRFYDQRWSFLGTKKDFSRTISSITNINEDVLLGRKQPKAYSVAIRMSWAAHRKTTRTEDLAYCLLGIFDVTMPMIYGEELKAFHRLQEEIIRHSNDLTVFAWDQKQEERSPVSLFALSPAAFAECNDILRLDRAKIDPVFAITNKGLRFDNFKFLNYFIPENNGSKIASYIIPVGRRNVRKLGLDTMEEITMQLRKIGPNLFIRNGSLCAIPGSVLHVQLHSFYIQTTIFNSQDFQTLSAWRCQFPRQDNLQILAIIPESHWDETDRLFFLPLDDHSLVLAALCAVTWEDSKIDVVVCIDFDPDNVIICRIFNAAEYDRELSWLFQYQRLGYDVTWDDVKADAPRILNFTNTVGVSADGARFTISASINGLVSSLSDLEIYSVNFEVETLTRAEQESVQRPRHRKAQDNSFGSAGNDLSLRWN</sequence>
<gene>
    <name evidence="4" type="ORF">K444DRAFT_565124</name>
</gene>
<dbReference type="Pfam" id="PF26640">
    <property type="entry name" value="DUF8212"/>
    <property type="match status" value="1"/>
</dbReference>
<protein>
    <submittedName>
        <fullName evidence="4">HET-domain-containing protein</fullName>
    </submittedName>
</protein>
<dbReference type="EMBL" id="KZ613846">
    <property type="protein sequence ID" value="PMD57629.1"/>
    <property type="molecule type" value="Genomic_DNA"/>
</dbReference>
<feature type="domain" description="DUF8212" evidence="3">
    <location>
        <begin position="219"/>
        <end position="246"/>
    </location>
</feature>
<organism evidence="4 5">
    <name type="scientific">Hyaloscypha bicolor E</name>
    <dbReference type="NCBI Taxonomy" id="1095630"/>
    <lineage>
        <taxon>Eukaryota</taxon>
        <taxon>Fungi</taxon>
        <taxon>Dikarya</taxon>
        <taxon>Ascomycota</taxon>
        <taxon>Pezizomycotina</taxon>
        <taxon>Leotiomycetes</taxon>
        <taxon>Helotiales</taxon>
        <taxon>Hyaloscyphaceae</taxon>
        <taxon>Hyaloscypha</taxon>
        <taxon>Hyaloscypha bicolor</taxon>
    </lineage>
</organism>
<dbReference type="GeneID" id="36585170"/>
<dbReference type="RefSeq" id="XP_024734533.1">
    <property type="nucleotide sequence ID" value="XM_024877093.1"/>
</dbReference>
<reference evidence="4 5" key="1">
    <citation type="submission" date="2016-04" db="EMBL/GenBank/DDBJ databases">
        <title>A degradative enzymes factory behind the ericoid mycorrhizal symbiosis.</title>
        <authorList>
            <consortium name="DOE Joint Genome Institute"/>
            <person name="Martino E."/>
            <person name="Morin E."/>
            <person name="Grelet G."/>
            <person name="Kuo A."/>
            <person name="Kohler A."/>
            <person name="Daghino S."/>
            <person name="Barry K."/>
            <person name="Choi C."/>
            <person name="Cichocki N."/>
            <person name="Clum A."/>
            <person name="Copeland A."/>
            <person name="Hainaut M."/>
            <person name="Haridas S."/>
            <person name="Labutti K."/>
            <person name="Lindquist E."/>
            <person name="Lipzen A."/>
            <person name="Khouja H.-R."/>
            <person name="Murat C."/>
            <person name="Ohm R."/>
            <person name="Olson A."/>
            <person name="Spatafora J."/>
            <person name="Veneault-Fourrey C."/>
            <person name="Henrissat B."/>
            <person name="Grigoriev I."/>
            <person name="Martin F."/>
            <person name="Perotto S."/>
        </authorList>
    </citation>
    <scope>NUCLEOTIDE SEQUENCE [LARGE SCALE GENOMIC DNA]</scope>
    <source>
        <strain evidence="4 5">E</strain>
    </source>
</reference>
<dbReference type="AlphaFoldDB" id="A0A2J6T3Q2"/>
<evidence type="ECO:0000259" key="3">
    <source>
        <dbReference type="Pfam" id="PF26640"/>
    </source>
</evidence>
<proteinExistence type="predicted"/>
<evidence type="ECO:0000259" key="2">
    <source>
        <dbReference type="Pfam" id="PF06985"/>
    </source>
</evidence>
<dbReference type="Pfam" id="PF06985">
    <property type="entry name" value="HET"/>
    <property type="match status" value="1"/>
</dbReference>
<dbReference type="InterPro" id="IPR058525">
    <property type="entry name" value="DUF8212"/>
</dbReference>
<evidence type="ECO:0000313" key="4">
    <source>
        <dbReference type="EMBL" id="PMD57629.1"/>
    </source>
</evidence>
<evidence type="ECO:0000313" key="5">
    <source>
        <dbReference type="Proteomes" id="UP000235371"/>
    </source>
</evidence>
<name>A0A2J6T3Q2_9HELO</name>
<accession>A0A2J6T3Q2</accession>
<dbReference type="PANTHER" id="PTHR10622:SF12">
    <property type="entry name" value="HET DOMAIN-CONTAINING PROTEIN"/>
    <property type="match status" value="1"/>
</dbReference>
<evidence type="ECO:0000256" key="1">
    <source>
        <dbReference type="SAM" id="MobiDB-lite"/>
    </source>
</evidence>
<feature type="domain" description="Heterokaryon incompatibility" evidence="2">
    <location>
        <begin position="22"/>
        <end position="106"/>
    </location>
</feature>
<dbReference type="PANTHER" id="PTHR10622">
    <property type="entry name" value="HET DOMAIN-CONTAINING PROTEIN"/>
    <property type="match status" value="1"/>
</dbReference>
<dbReference type="OrthoDB" id="674604at2759"/>
<dbReference type="Proteomes" id="UP000235371">
    <property type="component" value="Unassembled WGS sequence"/>
</dbReference>
<keyword evidence="5" id="KW-1185">Reference proteome</keyword>
<dbReference type="InterPro" id="IPR010730">
    <property type="entry name" value="HET"/>
</dbReference>